<sequence>MLPACWRVIICLFITGGLFAQDKDTLVKVQNKAVTLKEVVVRNNLNVAAFIERIKNDTTFYKAFRNLKVLGYTSLNDISMFDKKEQVIASLHSRTKQLVNNGCRFTQVLEEQTTGDIYDKHHQFNYYTAGMYAGLFFAMDTICGETNIVGNAAFSTEGKSGLAKHKEQLKMLFFNPGKKIPGIPFIGGKVALFDDDVAMRYDFTIDMNEFKGEMCYVFTCIPRADLSAGEKDKIVVNNMTTWFNINTWEIVARNYDLSYDAGVYDFNVRMEVEMTHFGNYLVPKVLRYNGDWKVVMKSREKCVFTATLFDFKQSE</sequence>
<evidence type="ECO:0000313" key="3">
    <source>
        <dbReference type="Proteomes" id="UP000192277"/>
    </source>
</evidence>
<keyword evidence="1" id="KW-0732">Signal</keyword>
<evidence type="ECO:0000313" key="2">
    <source>
        <dbReference type="EMBL" id="OQP42320.1"/>
    </source>
</evidence>
<gene>
    <name evidence="2" type="ORF">A4D02_12100</name>
</gene>
<comment type="caution">
    <text evidence="2">The sequence shown here is derived from an EMBL/GenBank/DDBJ whole genome shotgun (WGS) entry which is preliminary data.</text>
</comment>
<organism evidence="2 3">
    <name type="scientific">Niastella koreensis</name>
    <dbReference type="NCBI Taxonomy" id="354356"/>
    <lineage>
        <taxon>Bacteria</taxon>
        <taxon>Pseudomonadati</taxon>
        <taxon>Bacteroidota</taxon>
        <taxon>Chitinophagia</taxon>
        <taxon>Chitinophagales</taxon>
        <taxon>Chitinophagaceae</taxon>
        <taxon>Niastella</taxon>
    </lineage>
</organism>
<feature type="signal peptide" evidence="1">
    <location>
        <begin position="1"/>
        <end position="20"/>
    </location>
</feature>
<name>A0ABX3NPF5_9BACT</name>
<evidence type="ECO:0000256" key="1">
    <source>
        <dbReference type="SAM" id="SignalP"/>
    </source>
</evidence>
<dbReference type="Proteomes" id="UP000192277">
    <property type="component" value="Unassembled WGS sequence"/>
</dbReference>
<keyword evidence="3" id="KW-1185">Reference proteome</keyword>
<reference evidence="2 3" key="1">
    <citation type="submission" date="2016-04" db="EMBL/GenBank/DDBJ databases">
        <authorList>
            <person name="Chen L."/>
            <person name="Zhuang W."/>
            <person name="Wang G."/>
        </authorList>
    </citation>
    <scope>NUCLEOTIDE SEQUENCE [LARGE SCALE GENOMIC DNA]</scope>
    <source>
        <strain evidence="3">GR20</strain>
    </source>
</reference>
<feature type="chain" id="PRO_5046797300" evidence="1">
    <location>
        <begin position="21"/>
        <end position="315"/>
    </location>
</feature>
<accession>A0ABX3NPF5</accession>
<protein>
    <submittedName>
        <fullName evidence="2">Uncharacterized protein</fullName>
    </submittedName>
</protein>
<dbReference type="EMBL" id="LWBO01000044">
    <property type="protein sequence ID" value="OQP42320.1"/>
    <property type="molecule type" value="Genomic_DNA"/>
</dbReference>
<dbReference type="RefSeq" id="WP_014220603.1">
    <property type="nucleotide sequence ID" value="NZ_LWBO01000044.1"/>
</dbReference>
<proteinExistence type="predicted"/>